<dbReference type="eggNOG" id="COG0524">
    <property type="taxonomic scope" value="Bacteria"/>
</dbReference>
<comment type="similarity">
    <text evidence="1">Belongs to the carbohydrate kinase PfkB family.</text>
</comment>
<accession>Q2S9E8</accession>
<dbReference type="EMBL" id="CP000155">
    <property type="protein sequence ID" value="ABC32726.1"/>
    <property type="molecule type" value="Genomic_DNA"/>
</dbReference>
<dbReference type="PANTHER" id="PTHR43085:SF1">
    <property type="entry name" value="PSEUDOURIDINE KINASE-RELATED"/>
    <property type="match status" value="1"/>
</dbReference>
<dbReference type="InterPro" id="IPR002173">
    <property type="entry name" value="Carboh/pur_kinase_PfkB_CS"/>
</dbReference>
<dbReference type="InterPro" id="IPR029056">
    <property type="entry name" value="Ribokinase-like"/>
</dbReference>
<dbReference type="AlphaFoldDB" id="Q2S9E8"/>
<dbReference type="Gene3D" id="3.40.1190.20">
    <property type="match status" value="1"/>
</dbReference>
<feature type="domain" description="Carbohydrate kinase PfkB" evidence="6">
    <location>
        <begin position="1"/>
        <end position="310"/>
    </location>
</feature>
<sequence>MSTVVCFGEALIDFLNIGQDEEAPLRLRKFKQFPGGAPANVAVAIAKLGGDARFAGQVGDDEFGRFQAHALQAYGVDTSQLLFHPTAKTALAFVMLDDSGERTFSFYRDGSADMVLLAEQVAPAWFAGASVFHYCSNTLTTPAIAAVTETALSRAKDAGCVISFDVNLRHNLWATGKADKEVITRLAAASHLLKLSLDELEYLAADGDSDTLCQQWLQQGVKLILVTDGGKPIRYISLAFSGEEATPPVKAVDTTAAGDSFMGAILFGLSKYGDQTALLNSQSQVAALVRFASQCGALTVSRQGAFPALPDWSEVGRFWELGE</sequence>
<dbReference type="RefSeq" id="WP_011399784.1">
    <property type="nucleotide sequence ID" value="NC_007645.1"/>
</dbReference>
<keyword evidence="2" id="KW-0808">Transferase</keyword>
<evidence type="ECO:0000313" key="7">
    <source>
        <dbReference type="EMBL" id="ABC32726.1"/>
    </source>
</evidence>
<dbReference type="InterPro" id="IPR011611">
    <property type="entry name" value="PfkB_dom"/>
</dbReference>
<evidence type="ECO:0000259" key="6">
    <source>
        <dbReference type="Pfam" id="PF00294"/>
    </source>
</evidence>
<evidence type="ECO:0000256" key="1">
    <source>
        <dbReference type="ARBA" id="ARBA00010688"/>
    </source>
</evidence>
<keyword evidence="4 7" id="KW-0418">Kinase</keyword>
<proteinExistence type="inferred from homology"/>
<gene>
    <name evidence="7" type="ordered locus">HCH_06077</name>
</gene>
<keyword evidence="3" id="KW-0547">Nucleotide-binding</keyword>
<dbReference type="PROSITE" id="PS00583">
    <property type="entry name" value="PFKB_KINASES_1"/>
    <property type="match status" value="1"/>
</dbReference>
<evidence type="ECO:0000256" key="4">
    <source>
        <dbReference type="ARBA" id="ARBA00022777"/>
    </source>
</evidence>
<evidence type="ECO:0000256" key="5">
    <source>
        <dbReference type="ARBA" id="ARBA00022840"/>
    </source>
</evidence>
<dbReference type="PANTHER" id="PTHR43085">
    <property type="entry name" value="HEXOKINASE FAMILY MEMBER"/>
    <property type="match status" value="1"/>
</dbReference>
<dbReference type="Pfam" id="PF00294">
    <property type="entry name" value="PfkB"/>
    <property type="match status" value="1"/>
</dbReference>
<keyword evidence="8" id="KW-1185">Reference proteome</keyword>
<dbReference type="GO" id="GO:0016301">
    <property type="term" value="F:kinase activity"/>
    <property type="evidence" value="ECO:0007669"/>
    <property type="project" value="UniProtKB-KW"/>
</dbReference>
<dbReference type="GO" id="GO:0005524">
    <property type="term" value="F:ATP binding"/>
    <property type="evidence" value="ECO:0007669"/>
    <property type="project" value="UniProtKB-KW"/>
</dbReference>
<dbReference type="PROSITE" id="PS00584">
    <property type="entry name" value="PFKB_KINASES_2"/>
    <property type="match status" value="1"/>
</dbReference>
<name>Q2S9E8_HAHCH</name>
<protein>
    <submittedName>
        <fullName evidence="7">Sugar kinase, ribokinase family</fullName>
    </submittedName>
</protein>
<dbReference type="HOGENOM" id="CLU_027634_6_1_6"/>
<dbReference type="InterPro" id="IPR050306">
    <property type="entry name" value="PfkB_Carbo_kinase"/>
</dbReference>
<dbReference type="CDD" id="cd01167">
    <property type="entry name" value="bac_FRK"/>
    <property type="match status" value="1"/>
</dbReference>
<organism evidence="7 8">
    <name type="scientific">Hahella chejuensis (strain KCTC 2396)</name>
    <dbReference type="NCBI Taxonomy" id="349521"/>
    <lineage>
        <taxon>Bacteria</taxon>
        <taxon>Pseudomonadati</taxon>
        <taxon>Pseudomonadota</taxon>
        <taxon>Gammaproteobacteria</taxon>
        <taxon>Oceanospirillales</taxon>
        <taxon>Hahellaceae</taxon>
        <taxon>Hahella</taxon>
    </lineage>
</organism>
<dbReference type="OrthoDB" id="9779730at2"/>
<dbReference type="KEGG" id="hch:HCH_06077"/>
<reference evidence="7 8" key="1">
    <citation type="journal article" date="2005" name="Nucleic Acids Res.">
        <title>Genomic blueprint of Hahella chejuensis, a marine microbe producing an algicidal agent.</title>
        <authorList>
            <person name="Jeong H."/>
            <person name="Yim J.H."/>
            <person name="Lee C."/>
            <person name="Choi S.-H."/>
            <person name="Park Y.K."/>
            <person name="Yoon S.H."/>
            <person name="Hur C.-G."/>
            <person name="Kang H.-Y."/>
            <person name="Kim D."/>
            <person name="Lee H.H."/>
            <person name="Park K.H."/>
            <person name="Park S.-H."/>
            <person name="Park H.-S."/>
            <person name="Lee H.K."/>
            <person name="Oh T.K."/>
            <person name="Kim J.F."/>
        </authorList>
    </citation>
    <scope>NUCLEOTIDE SEQUENCE [LARGE SCALE GENOMIC DNA]</scope>
    <source>
        <strain evidence="7 8">KCTC 2396</strain>
    </source>
</reference>
<keyword evidence="5" id="KW-0067">ATP-binding</keyword>
<dbReference type="Proteomes" id="UP000000238">
    <property type="component" value="Chromosome"/>
</dbReference>
<dbReference type="SUPFAM" id="SSF53613">
    <property type="entry name" value="Ribokinase-like"/>
    <property type="match status" value="1"/>
</dbReference>
<evidence type="ECO:0000256" key="2">
    <source>
        <dbReference type="ARBA" id="ARBA00022679"/>
    </source>
</evidence>
<evidence type="ECO:0000313" key="8">
    <source>
        <dbReference type="Proteomes" id="UP000000238"/>
    </source>
</evidence>
<dbReference type="STRING" id="349521.HCH_06077"/>
<evidence type="ECO:0000256" key="3">
    <source>
        <dbReference type="ARBA" id="ARBA00022741"/>
    </source>
</evidence>